<evidence type="ECO:0008006" key="3">
    <source>
        <dbReference type="Google" id="ProtNLM"/>
    </source>
</evidence>
<dbReference type="eggNOG" id="ENOG502S7KT">
    <property type="taxonomic scope" value="Eukaryota"/>
</dbReference>
<sequence>MRALAPSRVVAAPRRARKSRCRSTPRPDVAAPLQRVVEYAEDESSWELHRGVPSEIQRDIDALIASARVDGGIDNAVRGDGDWRVFAAPHIVRLATPLGVLFHPLRYVIRDGTISSDVRHRGRFVPDGWLSASGTVQAAESRVCEGMVRPACRIGFDTFWVGAGASADEPRAGPGSGVVDKAINAVGKLGFVDAIATFPVLFYDERAGVVIFQFPPLKSNIAAFRRRG</sequence>
<dbReference type="Proteomes" id="UP000001568">
    <property type="component" value="Chromosome 11"/>
</dbReference>
<dbReference type="Gramene" id="ABO98789">
    <property type="protein sequence ID" value="ABO98789"/>
    <property type="gene ID" value="OSTLU_93460"/>
</dbReference>
<dbReference type="RefSeq" id="XP_001420496.1">
    <property type="nucleotide sequence ID" value="XM_001420459.1"/>
</dbReference>
<dbReference type="KEGG" id="olu:OSTLU_93460"/>
<evidence type="ECO:0000313" key="2">
    <source>
        <dbReference type="Proteomes" id="UP000001568"/>
    </source>
</evidence>
<dbReference type="HOGENOM" id="CLU_1216485_0_0_1"/>
<protein>
    <recommendedName>
        <fullName evidence="3">Plastid lipid-associated protein/fibrillin conserved domain-containing protein</fullName>
    </recommendedName>
</protein>
<organism evidence="1 2">
    <name type="scientific">Ostreococcus lucimarinus (strain CCE9901)</name>
    <dbReference type="NCBI Taxonomy" id="436017"/>
    <lineage>
        <taxon>Eukaryota</taxon>
        <taxon>Viridiplantae</taxon>
        <taxon>Chlorophyta</taxon>
        <taxon>Mamiellophyceae</taxon>
        <taxon>Mamiellales</taxon>
        <taxon>Bathycoccaceae</taxon>
        <taxon>Ostreococcus</taxon>
    </lineage>
</organism>
<reference evidence="1 2" key="1">
    <citation type="journal article" date="2007" name="Proc. Natl. Acad. Sci. U.S.A.">
        <title>The tiny eukaryote Ostreococcus provides genomic insights into the paradox of plankton speciation.</title>
        <authorList>
            <person name="Palenik B."/>
            <person name="Grimwood J."/>
            <person name="Aerts A."/>
            <person name="Rouze P."/>
            <person name="Salamov A."/>
            <person name="Putnam N."/>
            <person name="Dupont C."/>
            <person name="Jorgensen R."/>
            <person name="Derelle E."/>
            <person name="Rombauts S."/>
            <person name="Zhou K."/>
            <person name="Otillar R."/>
            <person name="Merchant S.S."/>
            <person name="Podell S."/>
            <person name="Gaasterland T."/>
            <person name="Napoli C."/>
            <person name="Gendler K."/>
            <person name="Manuell A."/>
            <person name="Tai V."/>
            <person name="Vallon O."/>
            <person name="Piganeau G."/>
            <person name="Jancek S."/>
            <person name="Heijde M."/>
            <person name="Jabbari K."/>
            <person name="Bowler C."/>
            <person name="Lohr M."/>
            <person name="Robbens S."/>
            <person name="Werner G."/>
            <person name="Dubchak I."/>
            <person name="Pazour G.J."/>
            <person name="Ren Q."/>
            <person name="Paulsen I."/>
            <person name="Delwiche C."/>
            <person name="Schmutz J."/>
            <person name="Rokhsar D."/>
            <person name="Van de Peer Y."/>
            <person name="Moreau H."/>
            <person name="Grigoriev I.V."/>
        </authorList>
    </citation>
    <scope>NUCLEOTIDE SEQUENCE [LARGE SCALE GENOMIC DNA]</scope>
    <source>
        <strain evidence="1 2">CCE9901</strain>
    </source>
</reference>
<dbReference type="GeneID" id="5004506"/>
<dbReference type="EMBL" id="CP000591">
    <property type="protein sequence ID" value="ABO98789.1"/>
    <property type="molecule type" value="Genomic_DNA"/>
</dbReference>
<name>A4S4U3_OSTLU</name>
<gene>
    <name evidence="1" type="ORF">OSTLU_93460</name>
</gene>
<dbReference type="OMA" id="ACRIGFD"/>
<accession>A4S4U3</accession>
<proteinExistence type="predicted"/>
<keyword evidence="2" id="KW-1185">Reference proteome</keyword>
<evidence type="ECO:0000313" key="1">
    <source>
        <dbReference type="EMBL" id="ABO98789.1"/>
    </source>
</evidence>
<dbReference type="AlphaFoldDB" id="A4S4U3"/>
<dbReference type="OrthoDB" id="497752at2759"/>